<evidence type="ECO:0000256" key="3">
    <source>
        <dbReference type="ARBA" id="ARBA00022801"/>
    </source>
</evidence>
<feature type="compositionally biased region" description="Polar residues" evidence="9">
    <location>
        <begin position="25"/>
        <end position="35"/>
    </location>
</feature>
<keyword evidence="4" id="KW-0862">Zinc</keyword>
<evidence type="ECO:0000256" key="7">
    <source>
        <dbReference type="PROSITE-ProRule" id="PRU00175"/>
    </source>
</evidence>
<dbReference type="GO" id="GO:0046486">
    <property type="term" value="P:glycerolipid metabolic process"/>
    <property type="evidence" value="ECO:0007669"/>
    <property type="project" value="UniProtKB-ARBA"/>
</dbReference>
<evidence type="ECO:0000313" key="12">
    <source>
        <dbReference type="EMBL" id="RFU35396.1"/>
    </source>
</evidence>
<evidence type="ECO:0000259" key="11">
    <source>
        <dbReference type="PROSITE" id="PS51635"/>
    </source>
</evidence>
<feature type="domain" description="PNPLA" evidence="11">
    <location>
        <begin position="775"/>
        <end position="985"/>
    </location>
</feature>
<dbReference type="OMA" id="DGLPHEK"/>
<organism evidence="12 13">
    <name type="scientific">Scytalidium lignicola</name>
    <name type="common">Hyphomycete</name>
    <dbReference type="NCBI Taxonomy" id="5539"/>
    <lineage>
        <taxon>Eukaryota</taxon>
        <taxon>Fungi</taxon>
        <taxon>Dikarya</taxon>
        <taxon>Ascomycota</taxon>
        <taxon>Pezizomycotina</taxon>
        <taxon>Leotiomycetes</taxon>
        <taxon>Leotiomycetes incertae sedis</taxon>
        <taxon>Scytalidium</taxon>
    </lineage>
</organism>
<feature type="short sequence motif" description="GXGXXG" evidence="8">
    <location>
        <begin position="779"/>
        <end position="784"/>
    </location>
</feature>
<evidence type="ECO:0000313" key="13">
    <source>
        <dbReference type="Proteomes" id="UP000258309"/>
    </source>
</evidence>
<reference evidence="12 13" key="1">
    <citation type="submission" date="2018-05" db="EMBL/GenBank/DDBJ databases">
        <title>Draft genome sequence of Scytalidium lignicola DSM 105466, a ubiquitous saprotrophic fungus.</title>
        <authorList>
            <person name="Buettner E."/>
            <person name="Gebauer A.M."/>
            <person name="Hofrichter M."/>
            <person name="Liers C."/>
            <person name="Kellner H."/>
        </authorList>
    </citation>
    <scope>NUCLEOTIDE SEQUENCE [LARGE SCALE GENOMIC DNA]</scope>
    <source>
        <strain evidence="12 13">DSM 105466</strain>
    </source>
</reference>
<dbReference type="CDD" id="cd07199">
    <property type="entry name" value="Pat17_PNPLA8_PNPLA9_like"/>
    <property type="match status" value="1"/>
</dbReference>
<dbReference type="InterPro" id="IPR027417">
    <property type="entry name" value="P-loop_NTPase"/>
</dbReference>
<dbReference type="STRING" id="5539.A0A3E2HPX2"/>
<dbReference type="GO" id="GO:0016042">
    <property type="term" value="P:lipid catabolic process"/>
    <property type="evidence" value="ECO:0007669"/>
    <property type="project" value="UniProtKB-UniRule"/>
</dbReference>
<keyword evidence="1" id="KW-0479">Metal-binding</keyword>
<dbReference type="PANTHER" id="PTHR24185:SF1">
    <property type="entry name" value="CALCIUM-INDEPENDENT PHOSPHOLIPASE A2-GAMMA"/>
    <property type="match status" value="1"/>
</dbReference>
<dbReference type="SUPFAM" id="SSF52151">
    <property type="entry name" value="FabD/lysophospholipase-like"/>
    <property type="match status" value="1"/>
</dbReference>
<feature type="active site" description="Proton acceptor" evidence="8">
    <location>
        <position position="972"/>
    </location>
</feature>
<feature type="active site" description="Nucleophile" evidence="8">
    <location>
        <position position="815"/>
    </location>
</feature>
<dbReference type="InterPro" id="IPR017907">
    <property type="entry name" value="Znf_RING_CS"/>
</dbReference>
<dbReference type="Pfam" id="PF01734">
    <property type="entry name" value="Patatin"/>
    <property type="match status" value="1"/>
</dbReference>
<dbReference type="EMBL" id="NCSJ02000009">
    <property type="protein sequence ID" value="RFU35396.1"/>
    <property type="molecule type" value="Genomic_DNA"/>
</dbReference>
<evidence type="ECO:0008006" key="14">
    <source>
        <dbReference type="Google" id="ProtNLM"/>
    </source>
</evidence>
<dbReference type="Gene3D" id="3.40.1090.10">
    <property type="entry name" value="Cytosolic phospholipase A2 catalytic domain"/>
    <property type="match status" value="1"/>
</dbReference>
<dbReference type="InterPro" id="IPR001841">
    <property type="entry name" value="Znf_RING"/>
</dbReference>
<dbReference type="OrthoDB" id="194358at2759"/>
<dbReference type="PANTHER" id="PTHR24185">
    <property type="entry name" value="CALCIUM-INDEPENDENT PHOSPHOLIPASE A2-GAMMA"/>
    <property type="match status" value="1"/>
</dbReference>
<evidence type="ECO:0000259" key="10">
    <source>
        <dbReference type="PROSITE" id="PS50089"/>
    </source>
</evidence>
<dbReference type="PROSITE" id="PS00518">
    <property type="entry name" value="ZF_RING_1"/>
    <property type="match status" value="1"/>
</dbReference>
<protein>
    <recommendedName>
        <fullName evidence="14">PNPLA domain-containing protein</fullName>
    </recommendedName>
</protein>
<evidence type="ECO:0000256" key="9">
    <source>
        <dbReference type="SAM" id="MobiDB-lite"/>
    </source>
</evidence>
<feature type="non-terminal residue" evidence="12">
    <location>
        <position position="1"/>
    </location>
</feature>
<evidence type="ECO:0000256" key="4">
    <source>
        <dbReference type="ARBA" id="ARBA00022833"/>
    </source>
</evidence>
<dbReference type="InterPro" id="IPR016035">
    <property type="entry name" value="Acyl_Trfase/lysoPLipase"/>
</dbReference>
<evidence type="ECO:0000256" key="2">
    <source>
        <dbReference type="ARBA" id="ARBA00022771"/>
    </source>
</evidence>
<dbReference type="Proteomes" id="UP000258309">
    <property type="component" value="Unassembled WGS sequence"/>
</dbReference>
<sequence length="1297" mass="146192">MSANGIGPADSTEGSTALTVAETPKSPSVANTSSSAEEKAAPNEGDDAALTPTPSTNLAGTQLCDGSCDRITRVYQCVQCDGSFCNECWDKQFPHKPGKVGADGLPHEKTDMEVVERLRETLDTQDRTLEEQQQLHKNDEDTTWFGIARDDAGMPIFQDYGRYAAILAEPQIIRKKNRYPQLVSFIGQTGAGKSSLIKILIDKERNIRSRTDGLPFPSPIVSLANSNLPTSGDVHLYSDPTTYGEQCPMMYADCEGLEGGENVPQGARFKQKEVPTPSSLLPNSQFRKIIRKKAGNTTLDLLWAVDQETQRREFAVTQLYPRLLYTFSDTVVYVLKNSKSFESAVLEKLLKWASSSIEKSVNQPTLPHLIIVLNASEVVSDKSQWDVEQSTKTLMADVALAIDRDHRIRKYANDWRLRGARLQTTHDLLRCFYSSVTVIRIPIKGRYMLLEDQVTKLRKEIMRCCDDSFKTKKQARMLANGQKLQIYLQSAFAHFSQDLDTPFDFVQEAIRINPLPRDFCGNIIKLAIAIRDYSNFKDRADVPRIFQELSHMVASCIVLDSIRQGLPGTPVILYESYYRTPCADALEGFAREFWPCSFQNKNDRCSLVMAGHSAKGHQRTDGRILRPGEYVSDFDLSQTSRAWNDSLIRNIGDIQQQLERIRLRQSGVDRPFDDDEEQAAMSELHGAQTGAFFNNIGNVSLFTSHVACFSCLRELPEYPLPCGHILCTPCVEACGQRSDKSTILLGSCPLHPGATQWVSPWEINIKPQYAGVRVLSLDGGGVRGIVELEVLKAIERELGGNLPIQAFFDLIVGTSTGGIIALGLGVQNWSVDLCIQKFLGLCKKAFEPQKGVKVWGLSYLTTWMHKGKYRTRPFEQALQEEFGKDTTLFGGQTSRDQFKIKVAVTSTANVESEPMVLTNYNRPEPNNPQYRFERSDHPNRELKIWEAARATSAAPPYFKHFTNPHTNEGYLDGAFYHNNPVWVAFREHQLIWSDIGSLHPDLLLSIGTGLGASSPARASSSSRHRDPMTFTEQLWSTVDSSIKHLLNCEKRWKQFCDVMIRPGSDGTPRRYIRLNPGLSFPVPSLDDISCLSRLQSDVQNTMYFKKTWLSDIAYRLVASTFFFEKDHVIIREGEDQFACKGRICCRFSSSSQRMRELGKYLTGFLKDDFTPYFLVCEPKHYAFETSKMIPISRKIIAAMSNYGAFDVINVDLKVSRLDSESMISLCLKKGDYQRTYSVEIDYDPNNFDDIPISGFPRKLMTEDSLAKKNFRGLVSRIDDPNLDDTMSEITNQLRQTW</sequence>
<feature type="non-terminal residue" evidence="12">
    <location>
        <position position="1297"/>
    </location>
</feature>
<accession>A0A3E2HPX2</accession>
<keyword evidence="5 8" id="KW-0442">Lipid degradation</keyword>
<dbReference type="PROSITE" id="PS50089">
    <property type="entry name" value="ZF_RING_2"/>
    <property type="match status" value="1"/>
</dbReference>
<dbReference type="GO" id="GO:0047499">
    <property type="term" value="F:calcium-independent phospholipase A2 activity"/>
    <property type="evidence" value="ECO:0007669"/>
    <property type="project" value="TreeGrafter"/>
</dbReference>
<feature type="domain" description="RING-type" evidence="10">
    <location>
        <begin position="708"/>
        <end position="751"/>
    </location>
</feature>
<evidence type="ECO:0000256" key="6">
    <source>
        <dbReference type="ARBA" id="ARBA00023098"/>
    </source>
</evidence>
<dbReference type="GO" id="GO:0008270">
    <property type="term" value="F:zinc ion binding"/>
    <property type="evidence" value="ECO:0007669"/>
    <property type="project" value="UniProtKB-KW"/>
</dbReference>
<dbReference type="SUPFAM" id="SSF52540">
    <property type="entry name" value="P-loop containing nucleoside triphosphate hydrolases"/>
    <property type="match status" value="1"/>
</dbReference>
<feature type="short sequence motif" description="DGA/G" evidence="8">
    <location>
        <begin position="972"/>
        <end position="974"/>
    </location>
</feature>
<name>A0A3E2HPX2_SCYLI</name>
<evidence type="ECO:0000256" key="8">
    <source>
        <dbReference type="PROSITE-ProRule" id="PRU01161"/>
    </source>
</evidence>
<keyword evidence="3 8" id="KW-0378">Hydrolase</keyword>
<gene>
    <name evidence="12" type="ORF">B7463_g939</name>
</gene>
<evidence type="ECO:0000256" key="1">
    <source>
        <dbReference type="ARBA" id="ARBA00022723"/>
    </source>
</evidence>
<feature type="region of interest" description="Disordered" evidence="9">
    <location>
        <begin position="1"/>
        <end position="55"/>
    </location>
</feature>
<dbReference type="GO" id="GO:0016020">
    <property type="term" value="C:membrane"/>
    <property type="evidence" value="ECO:0007669"/>
    <property type="project" value="TreeGrafter"/>
</dbReference>
<dbReference type="InterPro" id="IPR002641">
    <property type="entry name" value="PNPLA_dom"/>
</dbReference>
<keyword evidence="13" id="KW-1185">Reference proteome</keyword>
<proteinExistence type="predicted"/>
<dbReference type="PROSITE" id="PS51635">
    <property type="entry name" value="PNPLA"/>
    <property type="match status" value="1"/>
</dbReference>
<evidence type="ECO:0000256" key="5">
    <source>
        <dbReference type="ARBA" id="ARBA00022963"/>
    </source>
</evidence>
<keyword evidence="2 7" id="KW-0863">Zinc-finger</keyword>
<feature type="short sequence motif" description="GXSXG" evidence="8">
    <location>
        <begin position="813"/>
        <end position="817"/>
    </location>
</feature>
<comment type="caution">
    <text evidence="12">The sequence shown here is derived from an EMBL/GenBank/DDBJ whole genome shotgun (WGS) entry which is preliminary data.</text>
</comment>
<keyword evidence="6 8" id="KW-0443">Lipid metabolism</keyword>
<dbReference type="GO" id="GO:0019369">
    <property type="term" value="P:arachidonate metabolic process"/>
    <property type="evidence" value="ECO:0007669"/>
    <property type="project" value="TreeGrafter"/>
</dbReference>